<keyword evidence="2" id="KW-1133">Transmembrane helix</keyword>
<reference evidence="5" key="1">
    <citation type="submission" date="2016-10" db="EMBL/GenBank/DDBJ databases">
        <authorList>
            <person name="Varghese N."/>
            <person name="Submissions S."/>
        </authorList>
    </citation>
    <scope>NUCLEOTIDE SEQUENCE [LARGE SCALE GENOMIC DNA]</scope>
    <source>
        <strain evidence="5">Mob M</strain>
    </source>
</reference>
<feature type="transmembrane region" description="Helical" evidence="2">
    <location>
        <begin position="497"/>
        <end position="516"/>
    </location>
</feature>
<dbReference type="AlphaFoldDB" id="A0A1I4UWP6"/>
<feature type="transmembrane region" description="Helical" evidence="2">
    <location>
        <begin position="424"/>
        <end position="447"/>
    </location>
</feature>
<keyword evidence="2" id="KW-0472">Membrane</keyword>
<keyword evidence="2" id="KW-0812">Transmembrane</keyword>
<dbReference type="SUPFAM" id="SSF48371">
    <property type="entry name" value="ARM repeat"/>
    <property type="match status" value="1"/>
</dbReference>
<keyword evidence="1" id="KW-1188">Viral release from host cell</keyword>
<evidence type="ECO:0000313" key="4">
    <source>
        <dbReference type="EMBL" id="SFM93356.1"/>
    </source>
</evidence>
<dbReference type="Pfam" id="PF10145">
    <property type="entry name" value="PhageMin_Tail"/>
    <property type="match status" value="1"/>
</dbReference>
<name>A0A1I4UWP6_9EURY</name>
<feature type="transmembrane region" description="Helical" evidence="2">
    <location>
        <begin position="536"/>
        <end position="553"/>
    </location>
</feature>
<dbReference type="Proteomes" id="UP000198535">
    <property type="component" value="Unassembled WGS sequence"/>
</dbReference>
<evidence type="ECO:0000256" key="1">
    <source>
        <dbReference type="ARBA" id="ARBA00022612"/>
    </source>
</evidence>
<organism evidence="4 5">
    <name type="scientific">Methanolobus profundi</name>
    <dbReference type="NCBI Taxonomy" id="487685"/>
    <lineage>
        <taxon>Archaea</taxon>
        <taxon>Methanobacteriati</taxon>
        <taxon>Methanobacteriota</taxon>
        <taxon>Stenosarchaea group</taxon>
        <taxon>Methanomicrobia</taxon>
        <taxon>Methanosarcinales</taxon>
        <taxon>Methanosarcinaceae</taxon>
        <taxon>Methanolobus</taxon>
    </lineage>
</organism>
<dbReference type="InterPro" id="IPR016024">
    <property type="entry name" value="ARM-type_fold"/>
</dbReference>
<dbReference type="InterPro" id="IPR010090">
    <property type="entry name" value="Phage_tape_meas"/>
</dbReference>
<feature type="domain" description="Phage tail tape measure protein" evidence="3">
    <location>
        <begin position="95"/>
        <end position="282"/>
    </location>
</feature>
<dbReference type="PANTHER" id="PTHR37813:SF1">
    <property type="entry name" value="FELS-2 PROPHAGE PROTEIN"/>
    <property type="match status" value="1"/>
</dbReference>
<dbReference type="NCBIfam" id="TIGR01760">
    <property type="entry name" value="tape_meas_TP901"/>
    <property type="match status" value="1"/>
</dbReference>
<keyword evidence="5" id="KW-1185">Reference proteome</keyword>
<dbReference type="STRING" id="487685.SAMN04488696_2914"/>
<dbReference type="PANTHER" id="PTHR37813">
    <property type="entry name" value="FELS-2 PROPHAGE PROTEIN"/>
    <property type="match status" value="1"/>
</dbReference>
<feature type="transmembrane region" description="Helical" evidence="2">
    <location>
        <begin position="573"/>
        <end position="597"/>
    </location>
</feature>
<evidence type="ECO:0000259" key="3">
    <source>
        <dbReference type="Pfam" id="PF10145"/>
    </source>
</evidence>
<proteinExistence type="predicted"/>
<feature type="transmembrane region" description="Helical" evidence="2">
    <location>
        <begin position="380"/>
        <end position="412"/>
    </location>
</feature>
<gene>
    <name evidence="4" type="ORF">SAMN04488696_2914</name>
</gene>
<evidence type="ECO:0000313" key="5">
    <source>
        <dbReference type="Proteomes" id="UP000198535"/>
    </source>
</evidence>
<protein>
    <submittedName>
        <fullName evidence="4">Phage tail tape measure protein, TP901 family, core region</fullName>
    </submittedName>
</protein>
<dbReference type="RefSeq" id="WP_091938216.1">
    <property type="nucleotide sequence ID" value="NZ_FOUJ01000009.1"/>
</dbReference>
<dbReference type="EMBL" id="FOUJ01000009">
    <property type="protein sequence ID" value="SFM93356.1"/>
    <property type="molecule type" value="Genomic_DNA"/>
</dbReference>
<accession>A0A1I4UWP6</accession>
<dbReference type="OrthoDB" id="125399at2157"/>
<sequence length="730" mass="76272">MTSIGELIVSIIGDVSQIKKAFDEVSSQASQMGKKFQEAGKQMTSAGKTLSTYVTAPVLGLGAVAFHTASSFDDSMRKVKAISGATGDEFEQMTDLARELGRSTRFSASEAAEGMQYLAMAGFSTSEVMESIDDMLSLAAAGAIDLGIAADIASNVLTGFNLEASEAGRVADVLAKASASSNTDITQLGQAMSYVAPLAAAMGISMEETAAIIGKMSDAGVQGSRAGTALRGALTRLADPTAEVAGVLEKYQLTLADVDPTTQSFTDIIFRLSKVGLSTADAMSLFGQEAGPGMVALLSVGSAAIHDQTKLLENSAGAAAKMAEEMEGGPGGAIRELKSALQDVMITFGDVIAEGLMPLVSAFIEFLNVVSGIPKPILKVIVAVAAIAAAIGPVLIVAGSAIGAIGTITTFLGGAGLAGALSSIVAIITGPVGIAIAALALGAILIWKSWDKVSPVVMDTLENIRTAVEPLISIVQDFVSNAMNRISDWWTENGDTITSAVAVIVSALGTLVSYIADHVVDNVMVWLPLVLKTFEYVLGQILNLILLFAQILTGDWAGAWQTLQNIANNSMDFLYSIISSAFDPILSIFSSAGSSFYRSGKDLIQNFINGIKSMVNPLTSTVSDVFSGISRYLPHSPAEVGPLSELPNWDAFFVSPLKNSIGKMDGVLASGLTNVAGSFSTSTSTTNNTYAGDEFVVQNVNLSADYPFEKFVHDLEKYNRQKRVQRGYGI</sequence>
<evidence type="ECO:0000256" key="2">
    <source>
        <dbReference type="SAM" id="Phobius"/>
    </source>
</evidence>